<name>A0A624MHQ0_SALER</name>
<proteinExistence type="predicted"/>
<evidence type="ECO:0000313" key="1">
    <source>
        <dbReference type="EMBL" id="ECZ6321137.1"/>
    </source>
</evidence>
<dbReference type="Pfam" id="PF10987">
    <property type="entry name" value="DUF2806"/>
    <property type="match status" value="1"/>
</dbReference>
<comment type="caution">
    <text evidence="1">The sequence shown here is derived from an EMBL/GenBank/DDBJ whole genome shotgun (WGS) entry which is preliminary data.</text>
</comment>
<reference evidence="1" key="1">
    <citation type="submission" date="2019-10" db="EMBL/GenBank/DDBJ databases">
        <authorList>
            <consortium name="PulseNet: The National Subtyping Network for Foodborne Disease Surveillance"/>
            <person name="Tarr C.L."/>
            <person name="Trees E."/>
            <person name="Katz L.S."/>
            <person name="Carleton-Romer H.A."/>
            <person name="Stroika S."/>
            <person name="Kucerova Z."/>
            <person name="Roache K.F."/>
            <person name="Sabol A.L."/>
            <person name="Besser J."/>
            <person name="Gerner-Smidt P."/>
        </authorList>
    </citation>
    <scope>NUCLEOTIDE SEQUENCE</scope>
    <source>
        <strain evidence="1">PNUSAS103982</strain>
    </source>
</reference>
<dbReference type="InterPro" id="IPR021254">
    <property type="entry name" value="DUF2806"/>
</dbReference>
<accession>A0A624MHQ0</accession>
<sequence length="345" mass="39229">MFGSKLVTKLWETTAEKGIGALCKPWQMRREGVASLEMERKKMLVLAQTEMDVENIKSGKAIVSLNDLNNPKLISLESKQEYDNSGSMEPYINFDNLKNAVSTQLIANEVQKEINIAKSLFVAEEILSIDQSEPTAENIENDWLLRWRDSAATSSSEKLQDLWGRILAGELKSPGSYSLRTVDFIKNLTQKEANKIQKLFSFLFLDRIIKGEKVGSNFSNEYLDNELNYNFLSEMQSLGIIAGVESMGLASTFKSLSKETYFYYHIYNDKVMQIKHDDPKKELKLRVLILTPLGHELKSLCPATIDSIYLNHVIDTIKSLDFKVIIGDCIRKEDGEIYSKNEVEV</sequence>
<dbReference type="AlphaFoldDB" id="A0A624MHQ0"/>
<protein>
    <submittedName>
        <fullName evidence="1">DUF2806 domain-containing protein</fullName>
    </submittedName>
</protein>
<gene>
    <name evidence="1" type="ORF">F8W48_07680</name>
</gene>
<dbReference type="EMBL" id="AALHHT010000002">
    <property type="protein sequence ID" value="ECZ6321137.1"/>
    <property type="molecule type" value="Genomic_DNA"/>
</dbReference>
<organism evidence="1">
    <name type="scientific">Salmonella enterica</name>
    <name type="common">Salmonella choleraesuis</name>
    <dbReference type="NCBI Taxonomy" id="28901"/>
    <lineage>
        <taxon>Bacteria</taxon>
        <taxon>Pseudomonadati</taxon>
        <taxon>Pseudomonadota</taxon>
        <taxon>Gammaproteobacteria</taxon>
        <taxon>Enterobacterales</taxon>
        <taxon>Enterobacteriaceae</taxon>
        <taxon>Salmonella</taxon>
    </lineage>
</organism>